<organism evidence="3 4">
    <name type="scientific">Tetrabaena socialis</name>
    <dbReference type="NCBI Taxonomy" id="47790"/>
    <lineage>
        <taxon>Eukaryota</taxon>
        <taxon>Viridiplantae</taxon>
        <taxon>Chlorophyta</taxon>
        <taxon>core chlorophytes</taxon>
        <taxon>Chlorophyceae</taxon>
        <taxon>CS clade</taxon>
        <taxon>Chlamydomonadales</taxon>
        <taxon>Tetrabaenaceae</taxon>
        <taxon>Tetrabaena</taxon>
    </lineage>
</organism>
<feature type="region of interest" description="Disordered" evidence="1">
    <location>
        <begin position="1"/>
        <end position="22"/>
    </location>
</feature>
<dbReference type="GO" id="GO:0003743">
    <property type="term" value="F:translation initiation factor activity"/>
    <property type="evidence" value="ECO:0007669"/>
    <property type="project" value="UniProtKB-KW"/>
</dbReference>
<proteinExistence type="predicted"/>
<dbReference type="OrthoDB" id="10255414at2759"/>
<protein>
    <submittedName>
        <fullName evidence="3">Eukaryotic translation initiation factor 2 subunit beta</fullName>
    </submittedName>
</protein>
<name>A0A2J7ZQ75_9CHLO</name>
<keyword evidence="3" id="KW-0648">Protein biosynthesis</keyword>
<evidence type="ECO:0000259" key="2">
    <source>
        <dbReference type="Pfam" id="PF01873"/>
    </source>
</evidence>
<dbReference type="EMBL" id="PGGS01000658">
    <property type="protein sequence ID" value="PNH02420.1"/>
    <property type="molecule type" value="Genomic_DNA"/>
</dbReference>
<comment type="caution">
    <text evidence="3">The sequence shown here is derived from an EMBL/GenBank/DDBJ whole genome shotgun (WGS) entry which is preliminary data.</text>
</comment>
<evidence type="ECO:0000313" key="4">
    <source>
        <dbReference type="Proteomes" id="UP000236333"/>
    </source>
</evidence>
<dbReference type="InterPro" id="IPR016190">
    <property type="entry name" value="Transl_init_fac_IF2/IF5_Zn-bd"/>
</dbReference>
<dbReference type="SUPFAM" id="SSF75689">
    <property type="entry name" value="Zinc-binding domain of translation initiation factor 2 beta"/>
    <property type="match status" value="1"/>
</dbReference>
<feature type="domain" description="Translation initiation factor IF2/IF5" evidence="2">
    <location>
        <begin position="155"/>
        <end position="188"/>
    </location>
</feature>
<dbReference type="InterPro" id="IPR002735">
    <property type="entry name" value="Transl_init_fac_IF2/IF5_dom"/>
</dbReference>
<dbReference type="Gene3D" id="3.30.30.170">
    <property type="match status" value="1"/>
</dbReference>
<evidence type="ECO:0000313" key="3">
    <source>
        <dbReference type="EMBL" id="PNH02420.1"/>
    </source>
</evidence>
<accession>A0A2J7ZQ75</accession>
<sequence length="211" mass="22761">MAVSGSCEEFGLQPGLGELHDLQDDEVEQVAEGVKEMEVADDDELSLDLGLKKKKKKPKKALDLDEEPAAAGGEADAALGAATAGTNEGMELSLDLDLSKKKKKKKKTRADEGEVEEGDEGAAAPAEEGQEKSSGKYPWSGVDREYDYEELLGEQRYVLCPGCKSVDTLLDKDSATRLMHLRCQQCGASRTVQAIKAGFVARVTKRVAENK</sequence>
<keyword evidence="3" id="KW-0396">Initiation factor</keyword>
<feature type="region of interest" description="Disordered" evidence="1">
    <location>
        <begin position="36"/>
        <end position="139"/>
    </location>
</feature>
<reference evidence="3 4" key="1">
    <citation type="journal article" date="2017" name="Mol. Biol. Evol.">
        <title>The 4-celled Tetrabaena socialis nuclear genome reveals the essential components for genetic control of cell number at the origin of multicellularity in the volvocine lineage.</title>
        <authorList>
            <person name="Featherston J."/>
            <person name="Arakaki Y."/>
            <person name="Hanschen E.R."/>
            <person name="Ferris P.J."/>
            <person name="Michod R.E."/>
            <person name="Olson B.J.S.C."/>
            <person name="Nozaki H."/>
            <person name="Durand P.M."/>
        </authorList>
    </citation>
    <scope>NUCLEOTIDE SEQUENCE [LARGE SCALE GENOMIC DNA]</scope>
    <source>
        <strain evidence="3 4">NIES-571</strain>
    </source>
</reference>
<gene>
    <name evidence="3" type="ORF">TSOC_011598</name>
</gene>
<keyword evidence="4" id="KW-1185">Reference proteome</keyword>
<evidence type="ECO:0000256" key="1">
    <source>
        <dbReference type="SAM" id="MobiDB-lite"/>
    </source>
</evidence>
<dbReference type="Proteomes" id="UP000236333">
    <property type="component" value="Unassembled WGS sequence"/>
</dbReference>
<feature type="compositionally biased region" description="Low complexity" evidence="1">
    <location>
        <begin position="69"/>
        <end position="96"/>
    </location>
</feature>
<dbReference type="AlphaFoldDB" id="A0A2J7ZQ75"/>
<dbReference type="Pfam" id="PF01873">
    <property type="entry name" value="eIF-5_eIF-2B"/>
    <property type="match status" value="1"/>
</dbReference>